<dbReference type="Pfam" id="PF02776">
    <property type="entry name" value="TPP_enzyme_N"/>
    <property type="match status" value="1"/>
</dbReference>
<dbReference type="GO" id="GO:0000287">
    <property type="term" value="F:magnesium ion binding"/>
    <property type="evidence" value="ECO:0007669"/>
    <property type="project" value="InterPro"/>
</dbReference>
<comment type="similarity">
    <text evidence="1 3">Belongs to the TPP enzyme family.</text>
</comment>
<keyword evidence="2 3" id="KW-0786">Thiamine pyrophosphate</keyword>
<feature type="compositionally biased region" description="Basic and acidic residues" evidence="4">
    <location>
        <begin position="52"/>
        <end position="61"/>
    </location>
</feature>
<dbReference type="InterPro" id="IPR045229">
    <property type="entry name" value="TPP_enz"/>
</dbReference>
<dbReference type="SUPFAM" id="SSF52518">
    <property type="entry name" value="Thiamin diphosphate-binding fold (THDP-binding)"/>
    <property type="match status" value="2"/>
</dbReference>
<reference evidence="8" key="1">
    <citation type="submission" date="2016-11" db="EMBL/GenBank/DDBJ databases">
        <authorList>
            <person name="Jaros S."/>
            <person name="Januszkiewicz K."/>
            <person name="Wedrychowicz H."/>
        </authorList>
    </citation>
    <scope>NUCLEOTIDE SEQUENCE [LARGE SCALE GENOMIC DNA]</scope>
    <source>
        <strain evidence="8">GAS401</strain>
    </source>
</reference>
<protein>
    <submittedName>
        <fullName evidence="8">Benzoylformate decarboxylase/acetolactate synthase-1/2/3 large subunit</fullName>
    </submittedName>
</protein>
<dbReference type="SUPFAM" id="SSF52467">
    <property type="entry name" value="DHS-like NAD/FAD-binding domain"/>
    <property type="match status" value="1"/>
</dbReference>
<feature type="domain" description="Thiamine pyrophosphate enzyme TPP-binding" evidence="6">
    <location>
        <begin position="486"/>
        <end position="645"/>
    </location>
</feature>
<dbReference type="GO" id="GO:0050660">
    <property type="term" value="F:flavin adenine dinucleotide binding"/>
    <property type="evidence" value="ECO:0007669"/>
    <property type="project" value="TreeGrafter"/>
</dbReference>
<gene>
    <name evidence="8" type="ORF">SAMN05444170_3121</name>
</gene>
<dbReference type="PROSITE" id="PS51318">
    <property type="entry name" value="TAT"/>
    <property type="match status" value="1"/>
</dbReference>
<dbReference type="GO" id="GO:0005948">
    <property type="term" value="C:acetolactate synthase complex"/>
    <property type="evidence" value="ECO:0007669"/>
    <property type="project" value="TreeGrafter"/>
</dbReference>
<dbReference type="Pfam" id="PF00205">
    <property type="entry name" value="TPP_enzyme_M"/>
    <property type="match status" value="1"/>
</dbReference>
<evidence type="ECO:0000259" key="5">
    <source>
        <dbReference type="Pfam" id="PF00205"/>
    </source>
</evidence>
<dbReference type="GO" id="GO:0009099">
    <property type="term" value="P:L-valine biosynthetic process"/>
    <property type="evidence" value="ECO:0007669"/>
    <property type="project" value="TreeGrafter"/>
</dbReference>
<dbReference type="Gene3D" id="3.40.50.1220">
    <property type="entry name" value="TPP-binding domain"/>
    <property type="match status" value="1"/>
</dbReference>
<dbReference type="InterPro" id="IPR011766">
    <property type="entry name" value="TPP_enzyme_TPP-bd"/>
</dbReference>
<dbReference type="CDD" id="cd02002">
    <property type="entry name" value="TPP_BFDC"/>
    <property type="match status" value="1"/>
</dbReference>
<dbReference type="AlphaFoldDB" id="A0A1M7TZI1"/>
<dbReference type="InterPro" id="IPR029035">
    <property type="entry name" value="DHS-like_NAD/FAD-binding_dom"/>
</dbReference>
<organism evidence="8 9">
    <name type="scientific">Bradyrhizobium erythrophlei</name>
    <dbReference type="NCBI Taxonomy" id="1437360"/>
    <lineage>
        <taxon>Bacteria</taxon>
        <taxon>Pseudomonadati</taxon>
        <taxon>Pseudomonadota</taxon>
        <taxon>Alphaproteobacteria</taxon>
        <taxon>Hyphomicrobiales</taxon>
        <taxon>Nitrobacteraceae</taxon>
        <taxon>Bradyrhizobium</taxon>
    </lineage>
</organism>
<dbReference type="InterPro" id="IPR006311">
    <property type="entry name" value="TAT_signal"/>
</dbReference>
<evidence type="ECO:0000256" key="1">
    <source>
        <dbReference type="ARBA" id="ARBA00007812"/>
    </source>
</evidence>
<dbReference type="InterPro" id="IPR012001">
    <property type="entry name" value="Thiamin_PyroP_enz_TPP-bd_dom"/>
</dbReference>
<dbReference type="InterPro" id="IPR029061">
    <property type="entry name" value="THDP-binding"/>
</dbReference>
<accession>A0A1M7TZI1</accession>
<dbReference type="PANTHER" id="PTHR18968:SF13">
    <property type="entry name" value="ACETOLACTATE SYNTHASE CATALYTIC SUBUNIT, MITOCHONDRIAL"/>
    <property type="match status" value="1"/>
</dbReference>
<evidence type="ECO:0000259" key="6">
    <source>
        <dbReference type="Pfam" id="PF02775"/>
    </source>
</evidence>
<sequence length="650" mass="71388">MAKAETPGLHRRRFLKGVVAAGGATMAAPTASRAQTAPPAKANATMPTAADQAKERGRPPDLEQLTTEKTGSDFMVDVCKTLNIDYMASCPGSTFRALQESFINYGANKKPEWLTCLHEEVSVGMAHGYAKVAGKPMAAIMHGTVGTQHASMAIYNAYCDRVPMLLFTGNAGPVEERRPGVEWFHSVQDGAATVRDFVKWDDYPMSLQHFAESTVRGYALSCAQPPGPVFIVADGKLQEDPLEEHEARRLKIPRLTIPAQTAGDPNALREAAKMLVAAEAPVIIADRYARSQSAMENLVRLAELLQAPVIDNRARMNMPNTHYLCQSERAGSLIAQADCILSLEPVDLFGQLNTMRDQLWRTDSPRTKPGVKVISISTHDLLVRANYQDFQRYTATDLSITADAQTTLPFLIEAVQRETSSSGKNASEMRGEKLRQAYHSTLERARTEATFAWDAKPISTARLYMELWAQVQKEDWALVADGDFSSRWPHRLWPLEKHYRFIGGSGAYGVGYQPVAALGAALAHRDAGGGRVVINVCGDGEFNMAPHTMWTAAHHNIPYLTIIQNNRAYHQEIMHVQRMANRHNRGIRNTPIGTTIDNPNIDYAKIALGYGALGIGPIEDPNDLADAFRKGIAAVKAGQPVLIDVITQPR</sequence>
<dbReference type="Gene3D" id="3.40.50.970">
    <property type="match status" value="2"/>
</dbReference>
<feature type="domain" description="Thiamine pyrophosphate enzyme central" evidence="5">
    <location>
        <begin position="268"/>
        <end position="408"/>
    </location>
</feature>
<evidence type="ECO:0000313" key="8">
    <source>
        <dbReference type="EMBL" id="SHN76118.1"/>
    </source>
</evidence>
<dbReference type="Pfam" id="PF02775">
    <property type="entry name" value="TPP_enzyme_C"/>
    <property type="match status" value="1"/>
</dbReference>
<evidence type="ECO:0000256" key="2">
    <source>
        <dbReference type="ARBA" id="ARBA00023052"/>
    </source>
</evidence>
<evidence type="ECO:0000256" key="4">
    <source>
        <dbReference type="SAM" id="MobiDB-lite"/>
    </source>
</evidence>
<dbReference type="PANTHER" id="PTHR18968">
    <property type="entry name" value="THIAMINE PYROPHOSPHATE ENZYMES"/>
    <property type="match status" value="1"/>
</dbReference>
<dbReference type="EMBL" id="LT670849">
    <property type="protein sequence ID" value="SHN76118.1"/>
    <property type="molecule type" value="Genomic_DNA"/>
</dbReference>
<name>A0A1M7TZI1_9BRAD</name>
<dbReference type="RefSeq" id="WP_072826140.1">
    <property type="nucleotide sequence ID" value="NZ_LT670849.1"/>
</dbReference>
<dbReference type="GO" id="GO:0030976">
    <property type="term" value="F:thiamine pyrophosphate binding"/>
    <property type="evidence" value="ECO:0007669"/>
    <property type="project" value="InterPro"/>
</dbReference>
<feature type="domain" description="Thiamine pyrophosphate enzyme N-terminal TPP-binding" evidence="7">
    <location>
        <begin position="70"/>
        <end position="173"/>
    </location>
</feature>
<dbReference type="GO" id="GO:0009097">
    <property type="term" value="P:isoleucine biosynthetic process"/>
    <property type="evidence" value="ECO:0007669"/>
    <property type="project" value="TreeGrafter"/>
</dbReference>
<evidence type="ECO:0000256" key="3">
    <source>
        <dbReference type="RuleBase" id="RU362132"/>
    </source>
</evidence>
<dbReference type="CDD" id="cd07035">
    <property type="entry name" value="TPP_PYR_POX_like"/>
    <property type="match status" value="1"/>
</dbReference>
<keyword evidence="9" id="KW-1185">Reference proteome</keyword>
<feature type="region of interest" description="Disordered" evidence="4">
    <location>
        <begin position="27"/>
        <end position="67"/>
    </location>
</feature>
<dbReference type="InterPro" id="IPR012000">
    <property type="entry name" value="Thiamin_PyroP_enz_cen_dom"/>
</dbReference>
<dbReference type="GO" id="GO:0003984">
    <property type="term" value="F:acetolactate synthase activity"/>
    <property type="evidence" value="ECO:0007669"/>
    <property type="project" value="TreeGrafter"/>
</dbReference>
<proteinExistence type="inferred from homology"/>
<evidence type="ECO:0000313" key="9">
    <source>
        <dbReference type="Proteomes" id="UP000184096"/>
    </source>
</evidence>
<dbReference type="Proteomes" id="UP000184096">
    <property type="component" value="Chromosome I"/>
</dbReference>
<evidence type="ECO:0000259" key="7">
    <source>
        <dbReference type="Pfam" id="PF02776"/>
    </source>
</evidence>